<name>A0ABP6Q1E1_9ACTN</name>
<evidence type="ECO:0000313" key="4">
    <source>
        <dbReference type="Proteomes" id="UP001501237"/>
    </source>
</evidence>
<feature type="domain" description="FHA" evidence="2">
    <location>
        <begin position="115"/>
        <end position="173"/>
    </location>
</feature>
<dbReference type="InterPro" id="IPR000253">
    <property type="entry name" value="FHA_dom"/>
</dbReference>
<evidence type="ECO:0000256" key="1">
    <source>
        <dbReference type="ARBA" id="ARBA00022553"/>
    </source>
</evidence>
<dbReference type="SUPFAM" id="SSF49879">
    <property type="entry name" value="SMAD/FHA domain"/>
    <property type="match status" value="1"/>
</dbReference>
<dbReference type="Proteomes" id="UP001501237">
    <property type="component" value="Unassembled WGS sequence"/>
</dbReference>
<keyword evidence="4" id="KW-1185">Reference proteome</keyword>
<keyword evidence="1" id="KW-0597">Phosphoprotein</keyword>
<organism evidence="3 4">
    <name type="scientific">Actinocorallia longicatena</name>
    <dbReference type="NCBI Taxonomy" id="111803"/>
    <lineage>
        <taxon>Bacteria</taxon>
        <taxon>Bacillati</taxon>
        <taxon>Actinomycetota</taxon>
        <taxon>Actinomycetes</taxon>
        <taxon>Streptosporangiales</taxon>
        <taxon>Thermomonosporaceae</taxon>
        <taxon>Actinocorallia</taxon>
    </lineage>
</organism>
<gene>
    <name evidence="3" type="ORF">GCM10010468_07130</name>
</gene>
<dbReference type="InterPro" id="IPR050923">
    <property type="entry name" value="Cell_Proc_Reg/RNA_Proc"/>
</dbReference>
<dbReference type="RefSeq" id="WP_344822048.1">
    <property type="nucleotide sequence ID" value="NZ_BAAAUV010000002.1"/>
</dbReference>
<dbReference type="Gene3D" id="2.60.200.20">
    <property type="match status" value="1"/>
</dbReference>
<accession>A0ABP6Q1E1</accession>
<comment type="caution">
    <text evidence="3">The sequence shown here is derived from an EMBL/GenBank/DDBJ whole genome shotgun (WGS) entry which is preliminary data.</text>
</comment>
<dbReference type="InterPro" id="IPR008984">
    <property type="entry name" value="SMAD_FHA_dom_sf"/>
</dbReference>
<dbReference type="PANTHER" id="PTHR23308">
    <property type="entry name" value="NUCLEAR INHIBITOR OF PROTEIN PHOSPHATASE-1"/>
    <property type="match status" value="1"/>
</dbReference>
<dbReference type="PROSITE" id="PS50006">
    <property type="entry name" value="FHA_DOMAIN"/>
    <property type="match status" value="1"/>
</dbReference>
<dbReference type="EMBL" id="BAAAUV010000002">
    <property type="protein sequence ID" value="GAA3196488.1"/>
    <property type="molecule type" value="Genomic_DNA"/>
</dbReference>
<evidence type="ECO:0000313" key="3">
    <source>
        <dbReference type="EMBL" id="GAA3196488.1"/>
    </source>
</evidence>
<sequence length="204" mass="21475">MTPEAACGHDSATDGYCDVCGERVEAPEPPPPTGYCPSCGASRTGRFCEECGHDFAAGDRPAAPEPAAEAVWYVVITADRAYYQRVVELGGPDAAHLVFPPYCPDRSLVLTGAEAVIGRRSGSRGLTPLIDLAGPPEDPGVSHVHAVLLARDGRWLLVDPGSTNGTCLNGSDDPVKVNTEIPLETGDRVHVGAWTTIELRRGTA</sequence>
<dbReference type="CDD" id="cd00060">
    <property type="entry name" value="FHA"/>
    <property type="match status" value="1"/>
</dbReference>
<evidence type="ECO:0000259" key="2">
    <source>
        <dbReference type="PROSITE" id="PS50006"/>
    </source>
</evidence>
<protein>
    <recommendedName>
        <fullName evidence="2">FHA domain-containing protein</fullName>
    </recommendedName>
</protein>
<proteinExistence type="predicted"/>
<dbReference type="SMART" id="SM00240">
    <property type="entry name" value="FHA"/>
    <property type="match status" value="1"/>
</dbReference>
<reference evidence="4" key="1">
    <citation type="journal article" date="2019" name="Int. J. Syst. Evol. Microbiol.">
        <title>The Global Catalogue of Microorganisms (GCM) 10K type strain sequencing project: providing services to taxonomists for standard genome sequencing and annotation.</title>
        <authorList>
            <consortium name="The Broad Institute Genomics Platform"/>
            <consortium name="The Broad Institute Genome Sequencing Center for Infectious Disease"/>
            <person name="Wu L."/>
            <person name="Ma J."/>
        </authorList>
    </citation>
    <scope>NUCLEOTIDE SEQUENCE [LARGE SCALE GENOMIC DNA]</scope>
    <source>
        <strain evidence="4">JCM 9377</strain>
    </source>
</reference>
<dbReference type="Pfam" id="PF00498">
    <property type="entry name" value="FHA"/>
    <property type="match status" value="1"/>
</dbReference>